<sequence length="460" mass="52040">MTSVLSADIHHKIKRKWRVAAVSISLALVLISAISTVYLTIGVTRQIDDIKHSYQLSQQVDRLSHLAINMEASRKGYLLTLEEHYLDTYRSSLHSLDDTLNVISSIIKSDEQKQARVAEIREFVRRVDEDVRYTIDLAKDNRLDAALDRVRHDEVAIFLGQLDKVVSRFLSDESVQLAERNKRIDNTRRLLTVTSMLALLSAAVLVVLLFSRLQRSVRRLNEGHIVLRSENEELEQKVMQRTAELQQEREIAERERHRVEVLLQDSSHRIGNSLAQVSSLLSLQLRQVGNEDARNALNSARARIHTISIAHRRLRLGKDLETARVDEFLNAVVQDIREASNVDDKVDFKTDFSSQSFHARDVTTIGIILGELVTNALKHAFMDRAKGEVHISFQPAEDGKFCLTVKDDGAGWDGQKKCSGLGALVVEQLSQQYGGKPHYSEAVKNGTQVEIKFTKLEPAE</sequence>
<feature type="transmembrane region" description="Helical" evidence="9">
    <location>
        <begin position="20"/>
        <end position="41"/>
    </location>
</feature>
<dbReference type="InterPro" id="IPR005467">
    <property type="entry name" value="His_kinase_dom"/>
</dbReference>
<keyword evidence="9" id="KW-1133">Transmembrane helix</keyword>
<dbReference type="SUPFAM" id="SSF55874">
    <property type="entry name" value="ATPase domain of HSP90 chaperone/DNA topoisomerase II/histidine kinase"/>
    <property type="match status" value="1"/>
</dbReference>
<feature type="transmembrane region" description="Helical" evidence="9">
    <location>
        <begin position="190"/>
        <end position="210"/>
    </location>
</feature>
<dbReference type="PROSITE" id="PS50109">
    <property type="entry name" value="HIS_KIN"/>
    <property type="match status" value="1"/>
</dbReference>
<dbReference type="RefSeq" id="WP_343060981.1">
    <property type="nucleotide sequence ID" value="NZ_JACIIU010000007.1"/>
</dbReference>
<evidence type="ECO:0000256" key="6">
    <source>
        <dbReference type="ARBA" id="ARBA00022777"/>
    </source>
</evidence>
<dbReference type="PANTHER" id="PTHR41523">
    <property type="entry name" value="TWO-COMPONENT SYSTEM SENSOR PROTEIN"/>
    <property type="match status" value="1"/>
</dbReference>
<dbReference type="Pfam" id="PF07568">
    <property type="entry name" value="HisKA_2"/>
    <property type="match status" value="1"/>
</dbReference>
<dbReference type="InterPro" id="IPR003594">
    <property type="entry name" value="HATPase_dom"/>
</dbReference>
<comment type="catalytic activity">
    <reaction evidence="1">
        <text>ATP + protein L-histidine = ADP + protein N-phospho-L-histidine.</text>
        <dbReference type="EC" id="2.7.13.3"/>
    </reaction>
</comment>
<dbReference type="InterPro" id="IPR007891">
    <property type="entry name" value="CHASE3"/>
</dbReference>
<keyword evidence="8" id="KW-0175">Coiled coil</keyword>
<evidence type="ECO:0000256" key="8">
    <source>
        <dbReference type="SAM" id="Coils"/>
    </source>
</evidence>
<keyword evidence="9" id="KW-0812">Transmembrane</keyword>
<protein>
    <recommendedName>
        <fullName evidence="2">histidine kinase</fullName>
        <ecNumber evidence="2">2.7.13.3</ecNumber>
    </recommendedName>
</protein>
<evidence type="ECO:0000256" key="1">
    <source>
        <dbReference type="ARBA" id="ARBA00000085"/>
    </source>
</evidence>
<evidence type="ECO:0000259" key="10">
    <source>
        <dbReference type="PROSITE" id="PS50109"/>
    </source>
</evidence>
<dbReference type="SMART" id="SM00387">
    <property type="entry name" value="HATPase_c"/>
    <property type="match status" value="1"/>
</dbReference>
<dbReference type="Pfam" id="PF02518">
    <property type="entry name" value="HATPase_c"/>
    <property type="match status" value="1"/>
</dbReference>
<evidence type="ECO:0000313" key="12">
    <source>
        <dbReference type="Proteomes" id="UP000555393"/>
    </source>
</evidence>
<keyword evidence="6 11" id="KW-0418">Kinase</keyword>
<dbReference type="InterPro" id="IPR011495">
    <property type="entry name" value="Sig_transdc_His_kin_sub2_dim/P"/>
</dbReference>
<evidence type="ECO:0000313" key="11">
    <source>
        <dbReference type="EMBL" id="MBB6261245.1"/>
    </source>
</evidence>
<proteinExistence type="predicted"/>
<keyword evidence="4" id="KW-0808">Transferase</keyword>
<gene>
    <name evidence="11" type="ORF">FHS77_001796</name>
</gene>
<keyword evidence="9" id="KW-0472">Membrane</keyword>
<name>A0A841LSQ6_9HYPH</name>
<dbReference type="Proteomes" id="UP000555393">
    <property type="component" value="Unassembled WGS sequence"/>
</dbReference>
<reference evidence="11 12" key="1">
    <citation type="submission" date="2020-08" db="EMBL/GenBank/DDBJ databases">
        <title>Genomic Encyclopedia of Type Strains, Phase IV (KMG-IV): sequencing the most valuable type-strain genomes for metagenomic binning, comparative biology and taxonomic classification.</title>
        <authorList>
            <person name="Goeker M."/>
        </authorList>
    </citation>
    <scope>NUCLEOTIDE SEQUENCE [LARGE SCALE GENOMIC DNA]</scope>
    <source>
        <strain evidence="11 12">DSM 22336</strain>
    </source>
</reference>
<evidence type="ECO:0000256" key="4">
    <source>
        <dbReference type="ARBA" id="ARBA00022679"/>
    </source>
</evidence>
<dbReference type="GO" id="GO:0004673">
    <property type="term" value="F:protein histidine kinase activity"/>
    <property type="evidence" value="ECO:0007669"/>
    <property type="project" value="UniProtKB-EC"/>
</dbReference>
<dbReference type="EC" id="2.7.13.3" evidence="2"/>
<evidence type="ECO:0000256" key="3">
    <source>
        <dbReference type="ARBA" id="ARBA00022553"/>
    </source>
</evidence>
<evidence type="ECO:0000256" key="5">
    <source>
        <dbReference type="ARBA" id="ARBA00022741"/>
    </source>
</evidence>
<comment type="caution">
    <text evidence="11">The sequence shown here is derived from an EMBL/GenBank/DDBJ whole genome shotgun (WGS) entry which is preliminary data.</text>
</comment>
<keyword evidence="5" id="KW-0547">Nucleotide-binding</keyword>
<evidence type="ECO:0000256" key="2">
    <source>
        <dbReference type="ARBA" id="ARBA00012438"/>
    </source>
</evidence>
<keyword evidence="7" id="KW-0067">ATP-binding</keyword>
<feature type="coiled-coil region" evidence="8">
    <location>
        <begin position="217"/>
        <end position="262"/>
    </location>
</feature>
<accession>A0A841LSQ6</accession>
<feature type="domain" description="Histidine kinase" evidence="10">
    <location>
        <begin position="265"/>
        <end position="457"/>
    </location>
</feature>
<keyword evidence="12" id="KW-1185">Reference proteome</keyword>
<evidence type="ECO:0000256" key="9">
    <source>
        <dbReference type="SAM" id="Phobius"/>
    </source>
</evidence>
<dbReference type="AlphaFoldDB" id="A0A841LSQ6"/>
<dbReference type="EMBL" id="JACIIU010000007">
    <property type="protein sequence ID" value="MBB6261245.1"/>
    <property type="molecule type" value="Genomic_DNA"/>
</dbReference>
<dbReference type="PANTHER" id="PTHR41523:SF8">
    <property type="entry name" value="ETHYLENE RESPONSE SENSOR PROTEIN"/>
    <property type="match status" value="1"/>
</dbReference>
<dbReference type="CDD" id="cd19410">
    <property type="entry name" value="HK9-like_sensor"/>
    <property type="match status" value="1"/>
</dbReference>
<dbReference type="Pfam" id="PF05227">
    <property type="entry name" value="CHASE3"/>
    <property type="match status" value="1"/>
</dbReference>
<dbReference type="Gene3D" id="3.30.565.10">
    <property type="entry name" value="Histidine kinase-like ATPase, C-terminal domain"/>
    <property type="match status" value="1"/>
</dbReference>
<organism evidence="11 12">
    <name type="scientific">Paenochrobactrum gallinarii</name>
    <dbReference type="NCBI Taxonomy" id="643673"/>
    <lineage>
        <taxon>Bacteria</taxon>
        <taxon>Pseudomonadati</taxon>
        <taxon>Pseudomonadota</taxon>
        <taxon>Alphaproteobacteria</taxon>
        <taxon>Hyphomicrobiales</taxon>
        <taxon>Brucellaceae</taxon>
        <taxon>Paenochrobactrum</taxon>
    </lineage>
</organism>
<keyword evidence="3" id="KW-0597">Phosphoprotein</keyword>
<dbReference type="GO" id="GO:0005524">
    <property type="term" value="F:ATP binding"/>
    <property type="evidence" value="ECO:0007669"/>
    <property type="project" value="UniProtKB-KW"/>
</dbReference>
<evidence type="ECO:0000256" key="7">
    <source>
        <dbReference type="ARBA" id="ARBA00022840"/>
    </source>
</evidence>
<dbReference type="InterPro" id="IPR036890">
    <property type="entry name" value="HATPase_C_sf"/>
</dbReference>